<dbReference type="RefSeq" id="WP_066969084.1">
    <property type="nucleotide sequence ID" value="NZ_CP023449.1"/>
</dbReference>
<dbReference type="SFLD" id="SFLDS00019">
    <property type="entry name" value="Glutathione_Transferase_(cytos"/>
    <property type="match status" value="1"/>
</dbReference>
<dbReference type="SFLD" id="SFLDG00358">
    <property type="entry name" value="Main_(cytGST)"/>
    <property type="match status" value="1"/>
</dbReference>
<dbReference type="SUPFAM" id="SSF47616">
    <property type="entry name" value="GST C-terminal domain-like"/>
    <property type="match status" value="1"/>
</dbReference>
<evidence type="ECO:0000259" key="2">
    <source>
        <dbReference type="PROSITE" id="PS50404"/>
    </source>
</evidence>
<evidence type="ECO:0000256" key="1">
    <source>
        <dbReference type="SAM" id="MobiDB-lite"/>
    </source>
</evidence>
<dbReference type="Pfam" id="PF13409">
    <property type="entry name" value="GST_N_2"/>
    <property type="match status" value="1"/>
</dbReference>
<evidence type="ECO:0000313" key="5">
    <source>
        <dbReference type="Proteomes" id="UP000218934"/>
    </source>
</evidence>
<accession>A0A2A4FYJ2</accession>
<reference evidence="4 5" key="1">
    <citation type="submission" date="2017-09" db="EMBL/GenBank/DDBJ databases">
        <title>The Catabolism of 3,6-Dichlorosalicylic acid is Initiated by the Cytochrome P450 Monooxygenase DsmABC in Rhizorhabdus dicambivorans Ndbn-20.</title>
        <authorList>
            <person name="Na L."/>
        </authorList>
    </citation>
    <scope>NUCLEOTIDE SEQUENCE [LARGE SCALE GENOMIC DNA]</scope>
    <source>
        <strain evidence="4 5">Ndbn-20m</strain>
    </source>
</reference>
<dbReference type="Pfam" id="PF00043">
    <property type="entry name" value="GST_C"/>
    <property type="match status" value="1"/>
</dbReference>
<dbReference type="InterPro" id="IPR010987">
    <property type="entry name" value="Glutathione-S-Trfase_C-like"/>
</dbReference>
<sequence>MTILYGMGSPNVSKVVIMLEELGFSYAFRRVNVFASEQFGPEIDALNPNHKVPVLVDEQGPDGGRHVLFESAAILIYLAQKAGRLLPPSGAARFETFKWLMFQVAGVGPMIGQLNHFRQGAPDGNDYAIQRYTNEMYRLYDVPDRHLAENAFLAGEYSIADISTHPWVNAYERYGLYWSDRPNLSRWWHAVSARPGVVAAAAKMAPLWEADREARANATPDDMDRFYNRKASATSSPK</sequence>
<organism evidence="4 5">
    <name type="scientific">Rhizorhabdus dicambivorans</name>
    <dbReference type="NCBI Taxonomy" id="1850238"/>
    <lineage>
        <taxon>Bacteria</taxon>
        <taxon>Pseudomonadati</taxon>
        <taxon>Pseudomonadota</taxon>
        <taxon>Alphaproteobacteria</taxon>
        <taxon>Sphingomonadales</taxon>
        <taxon>Sphingomonadaceae</taxon>
        <taxon>Rhizorhabdus</taxon>
    </lineage>
</organism>
<feature type="region of interest" description="Disordered" evidence="1">
    <location>
        <begin position="214"/>
        <end position="238"/>
    </location>
</feature>
<keyword evidence="4" id="KW-0808">Transferase</keyword>
<proteinExistence type="predicted"/>
<dbReference type="AlphaFoldDB" id="A0A2A4FYJ2"/>
<dbReference type="OrthoDB" id="9803562at2"/>
<name>A0A2A4FYJ2_9SPHN</name>
<dbReference type="InterPro" id="IPR040079">
    <property type="entry name" value="Glutathione_S-Trfase"/>
</dbReference>
<keyword evidence="5" id="KW-1185">Reference proteome</keyword>
<evidence type="ECO:0000313" key="4">
    <source>
        <dbReference type="EMBL" id="PCE43280.1"/>
    </source>
</evidence>
<dbReference type="KEGG" id="rdi:CMV14_00740"/>
<dbReference type="PROSITE" id="PS50404">
    <property type="entry name" value="GST_NTER"/>
    <property type="match status" value="1"/>
</dbReference>
<comment type="caution">
    <text evidence="4">The sequence shown here is derived from an EMBL/GenBank/DDBJ whole genome shotgun (WGS) entry which is preliminary data.</text>
</comment>
<dbReference type="InterPro" id="IPR004046">
    <property type="entry name" value="GST_C"/>
</dbReference>
<feature type="domain" description="GST N-terminal" evidence="2">
    <location>
        <begin position="1"/>
        <end position="86"/>
    </location>
</feature>
<dbReference type="PANTHER" id="PTHR44051">
    <property type="entry name" value="GLUTATHIONE S-TRANSFERASE-RELATED"/>
    <property type="match status" value="1"/>
</dbReference>
<gene>
    <name evidence="4" type="ORF">COO09_05775</name>
</gene>
<dbReference type="InterPro" id="IPR004045">
    <property type="entry name" value="Glutathione_S-Trfase_N"/>
</dbReference>
<dbReference type="PANTHER" id="PTHR44051:SF8">
    <property type="entry name" value="GLUTATHIONE S-TRANSFERASE GSTA"/>
    <property type="match status" value="1"/>
</dbReference>
<dbReference type="Gene3D" id="1.20.1050.10">
    <property type="match status" value="1"/>
</dbReference>
<dbReference type="GO" id="GO:0016740">
    <property type="term" value="F:transferase activity"/>
    <property type="evidence" value="ECO:0007669"/>
    <property type="project" value="UniProtKB-KW"/>
</dbReference>
<dbReference type="EMBL" id="NWUF01000004">
    <property type="protein sequence ID" value="PCE43280.1"/>
    <property type="molecule type" value="Genomic_DNA"/>
</dbReference>
<evidence type="ECO:0000259" key="3">
    <source>
        <dbReference type="PROSITE" id="PS50405"/>
    </source>
</evidence>
<feature type="domain" description="GST C-terminal" evidence="3">
    <location>
        <begin position="67"/>
        <end position="214"/>
    </location>
</feature>
<dbReference type="InterPro" id="IPR036249">
    <property type="entry name" value="Thioredoxin-like_sf"/>
</dbReference>
<dbReference type="PROSITE" id="PS50405">
    <property type="entry name" value="GST_CTER"/>
    <property type="match status" value="1"/>
</dbReference>
<dbReference type="CDD" id="cd03048">
    <property type="entry name" value="GST_N_Ure2p_like"/>
    <property type="match status" value="1"/>
</dbReference>
<dbReference type="Proteomes" id="UP000218934">
    <property type="component" value="Unassembled WGS sequence"/>
</dbReference>
<dbReference type="InterPro" id="IPR036282">
    <property type="entry name" value="Glutathione-S-Trfase_C_sf"/>
</dbReference>
<dbReference type="SFLD" id="SFLDG01151">
    <property type="entry name" value="Main.2:_Nu-like"/>
    <property type="match status" value="1"/>
</dbReference>
<dbReference type="SUPFAM" id="SSF52833">
    <property type="entry name" value="Thioredoxin-like"/>
    <property type="match status" value="1"/>
</dbReference>
<dbReference type="Gene3D" id="3.40.30.10">
    <property type="entry name" value="Glutaredoxin"/>
    <property type="match status" value="1"/>
</dbReference>
<protein>
    <submittedName>
        <fullName evidence="4">Glutathione S-transferase</fullName>
    </submittedName>
</protein>